<reference evidence="2 3" key="1">
    <citation type="submission" date="2018-12" db="EMBL/GenBank/DDBJ databases">
        <authorList>
            <consortium name="Pathogen Informatics"/>
        </authorList>
    </citation>
    <scope>NUCLEOTIDE SEQUENCE [LARGE SCALE GENOMIC DNA]</scope>
    <source>
        <strain evidence="2 3">NCTC8271</strain>
    </source>
</reference>
<organism evidence="2 3">
    <name type="scientific">Salmonella enterica I</name>
    <dbReference type="NCBI Taxonomy" id="59201"/>
    <lineage>
        <taxon>Bacteria</taxon>
        <taxon>Pseudomonadati</taxon>
        <taxon>Pseudomonadota</taxon>
        <taxon>Gammaproteobacteria</taxon>
        <taxon>Enterobacterales</taxon>
        <taxon>Enterobacteriaceae</taxon>
        <taxon>Salmonella</taxon>
    </lineage>
</organism>
<sequence>MLRMSAKVAGNGGSGGHRRANQVSATPAALTAFKVTGLLVDAQRSPRGSGGHYSWPGTWNSLVSAIQILLR</sequence>
<evidence type="ECO:0000256" key="1">
    <source>
        <dbReference type="SAM" id="MobiDB-lite"/>
    </source>
</evidence>
<gene>
    <name evidence="2" type="ORF">NCTC8271_04814</name>
</gene>
<dbReference type="Proteomes" id="UP000273655">
    <property type="component" value="Chromosome 1"/>
</dbReference>
<name>A0A3S5DDM5_SALET</name>
<dbReference type="AlphaFoldDB" id="A0A3S5DDM5"/>
<accession>A0A3S5DDM5</accession>
<evidence type="ECO:0000313" key="3">
    <source>
        <dbReference type="Proteomes" id="UP000273655"/>
    </source>
</evidence>
<proteinExistence type="predicted"/>
<evidence type="ECO:0000313" key="2">
    <source>
        <dbReference type="EMBL" id="VEA42417.1"/>
    </source>
</evidence>
<dbReference type="EMBL" id="LR134148">
    <property type="protein sequence ID" value="VEA42417.1"/>
    <property type="molecule type" value="Genomic_DNA"/>
</dbReference>
<feature type="region of interest" description="Disordered" evidence="1">
    <location>
        <begin position="1"/>
        <end position="22"/>
    </location>
</feature>
<protein>
    <submittedName>
        <fullName evidence="2">Uncharacterized protein</fullName>
    </submittedName>
</protein>